<evidence type="ECO:0000259" key="1">
    <source>
        <dbReference type="Pfam" id="PF01243"/>
    </source>
</evidence>
<dbReference type="Pfam" id="PF01243">
    <property type="entry name" value="PNPOx_N"/>
    <property type="match status" value="1"/>
</dbReference>
<dbReference type="RefSeq" id="WP_328373712.1">
    <property type="nucleotide sequence ID" value="NZ_CP107936.1"/>
</dbReference>
<reference evidence="2 3" key="1">
    <citation type="submission" date="2022-10" db="EMBL/GenBank/DDBJ databases">
        <title>The complete genomes of actinobacterial strains from the NBC collection.</title>
        <authorList>
            <person name="Joergensen T.S."/>
            <person name="Alvarez Arevalo M."/>
            <person name="Sterndorff E.B."/>
            <person name="Faurdal D."/>
            <person name="Vuksanovic O."/>
            <person name="Mourched A.-S."/>
            <person name="Charusanti P."/>
            <person name="Shaw S."/>
            <person name="Blin K."/>
            <person name="Weber T."/>
        </authorList>
    </citation>
    <scope>NUCLEOTIDE SEQUENCE [LARGE SCALE GENOMIC DNA]</scope>
    <source>
        <strain evidence="2 3">NBC_00396</strain>
    </source>
</reference>
<keyword evidence="3" id="KW-1185">Reference proteome</keyword>
<organism evidence="2 3">
    <name type="scientific">Micromonospora zamorensis</name>
    <dbReference type="NCBI Taxonomy" id="709883"/>
    <lineage>
        <taxon>Bacteria</taxon>
        <taxon>Bacillati</taxon>
        <taxon>Actinomycetota</taxon>
        <taxon>Actinomycetes</taxon>
        <taxon>Micromonosporales</taxon>
        <taxon>Micromonosporaceae</taxon>
        <taxon>Micromonospora</taxon>
    </lineage>
</organism>
<dbReference type="InterPro" id="IPR011576">
    <property type="entry name" value="Pyridox_Oxase_N"/>
</dbReference>
<dbReference type="Gene3D" id="2.30.110.10">
    <property type="entry name" value="Electron Transport, Fmn-binding Protein, Chain A"/>
    <property type="match status" value="1"/>
</dbReference>
<gene>
    <name evidence="2" type="ORF">OG375_06535</name>
</gene>
<evidence type="ECO:0000313" key="3">
    <source>
        <dbReference type="Proteomes" id="UP001346877"/>
    </source>
</evidence>
<dbReference type="InterPro" id="IPR012349">
    <property type="entry name" value="Split_barrel_FMN-bd"/>
</dbReference>
<dbReference type="Proteomes" id="UP001346877">
    <property type="component" value="Chromosome"/>
</dbReference>
<name>A0ABZ1PJX2_9ACTN</name>
<proteinExistence type="predicted"/>
<protein>
    <submittedName>
        <fullName evidence="2">Pyridoxamine 5'-phosphate oxidase family protein</fullName>
    </submittedName>
</protein>
<accession>A0ABZ1PJX2</accession>
<sequence>MEPDPPRNLEQRQQDTLARFNHDLDAWVASADHDGHAYLVPLSFLWDGTAFILATAESSPTARNMGSSGRVRMAVGSTRDVVLIDGTVETFSRENVPGDLADAFAARLWDARVGTTRYAYFRVTPRRIQAWREENELADRDLMRDGHWLV</sequence>
<dbReference type="EMBL" id="CP107941">
    <property type="protein sequence ID" value="WUI83970.1"/>
    <property type="molecule type" value="Genomic_DNA"/>
</dbReference>
<evidence type="ECO:0000313" key="2">
    <source>
        <dbReference type="EMBL" id="WUI83970.1"/>
    </source>
</evidence>
<dbReference type="SUPFAM" id="SSF50475">
    <property type="entry name" value="FMN-binding split barrel"/>
    <property type="match status" value="1"/>
</dbReference>
<feature type="domain" description="Pyridoxamine 5'-phosphate oxidase N-terminal" evidence="1">
    <location>
        <begin position="26"/>
        <end position="131"/>
    </location>
</feature>